<protein>
    <recommendedName>
        <fullName evidence="5">Eisosome component PIL1-domain-containing protein</fullName>
    </recommendedName>
</protein>
<dbReference type="GO" id="GO:0006897">
    <property type="term" value="P:endocytosis"/>
    <property type="evidence" value="ECO:0007669"/>
    <property type="project" value="TreeGrafter"/>
</dbReference>
<dbReference type="STRING" id="1344416.A0A139AJ35"/>
<reference evidence="3 4" key="1">
    <citation type="journal article" date="2015" name="Genome Biol. Evol.">
        <title>Phylogenomic analyses indicate that early fungi evolved digesting cell walls of algal ancestors of land plants.</title>
        <authorList>
            <person name="Chang Y."/>
            <person name="Wang S."/>
            <person name="Sekimoto S."/>
            <person name="Aerts A.L."/>
            <person name="Choi C."/>
            <person name="Clum A."/>
            <person name="LaButti K.M."/>
            <person name="Lindquist E.A."/>
            <person name="Yee Ngan C."/>
            <person name="Ohm R.A."/>
            <person name="Salamov A.A."/>
            <person name="Grigoriev I.V."/>
            <person name="Spatafora J.W."/>
            <person name="Berbee M.L."/>
        </authorList>
    </citation>
    <scope>NUCLEOTIDE SEQUENCE [LARGE SCALE GENOMIC DNA]</scope>
    <source>
        <strain evidence="3 4">JEL478</strain>
    </source>
</reference>
<dbReference type="Gene3D" id="1.20.1270.60">
    <property type="entry name" value="Arfaptin homology (AH) domain/BAR domain"/>
    <property type="match status" value="1"/>
</dbReference>
<proteinExistence type="predicted"/>
<dbReference type="GO" id="GO:0036286">
    <property type="term" value="C:eisosome filament"/>
    <property type="evidence" value="ECO:0007669"/>
    <property type="project" value="TreeGrafter"/>
</dbReference>
<keyword evidence="4" id="KW-1185">Reference proteome</keyword>
<feature type="compositionally biased region" description="Low complexity" evidence="2">
    <location>
        <begin position="243"/>
        <end position="262"/>
    </location>
</feature>
<evidence type="ECO:0000313" key="4">
    <source>
        <dbReference type="Proteomes" id="UP000070544"/>
    </source>
</evidence>
<name>A0A139AJ35_GONPJ</name>
<keyword evidence="1" id="KW-0175">Coiled coil</keyword>
<accession>A0A139AJ35</accession>
<evidence type="ECO:0000256" key="2">
    <source>
        <dbReference type="SAM" id="MobiDB-lite"/>
    </source>
</evidence>
<evidence type="ECO:0000256" key="1">
    <source>
        <dbReference type="SAM" id="Coils"/>
    </source>
</evidence>
<gene>
    <name evidence="3" type="ORF">M427DRAFT_55239</name>
</gene>
<feature type="region of interest" description="Disordered" evidence="2">
    <location>
        <begin position="229"/>
        <end position="345"/>
    </location>
</feature>
<organism evidence="3 4">
    <name type="scientific">Gonapodya prolifera (strain JEL478)</name>
    <name type="common">Monoblepharis prolifera</name>
    <dbReference type="NCBI Taxonomy" id="1344416"/>
    <lineage>
        <taxon>Eukaryota</taxon>
        <taxon>Fungi</taxon>
        <taxon>Fungi incertae sedis</taxon>
        <taxon>Chytridiomycota</taxon>
        <taxon>Chytridiomycota incertae sedis</taxon>
        <taxon>Monoblepharidomycetes</taxon>
        <taxon>Monoblepharidales</taxon>
        <taxon>Gonapodyaceae</taxon>
        <taxon>Gonapodya</taxon>
    </lineage>
</organism>
<dbReference type="InterPro" id="IPR027267">
    <property type="entry name" value="AH/BAR_dom_sf"/>
</dbReference>
<dbReference type="Pfam" id="PF13805">
    <property type="entry name" value="Pil1"/>
    <property type="match status" value="1"/>
</dbReference>
<dbReference type="PANTHER" id="PTHR31962">
    <property type="entry name" value="SPHINGOLIPID LONG CHAIN BASE-RESPONSIVE PROTEIN PIL1"/>
    <property type="match status" value="1"/>
</dbReference>
<sequence>MFSKIGTTLGVLDNKELRNLNAAEKSYVASIKDMNKEASRTAKDLVIWAGKENDSKDLEEYAKSIETLVTTLNGLYEAYSAKHEEYRSHYKSIIRREENMSPLSKRLDEAKKKVEDATKKRKPVDHLKREVDAAEKEVEGYEEELGAFKRSILKVAFETKFDALIELGSKIALVGTFGKFLASEIPQGSPPVGEKRPTYDPTPMKHTLSDLQTSISAWLPAIEASEPTATPFNTGAGAISPLKTASPTSSGASSPSLSKAGSQTFPDLADPATSPISTTPPPSFLSRTDSVIKTTVPPGHPVPGTEIVNPYTKPAEATHEKILDGVPVAPTPSVEEEDPVAATPA</sequence>
<dbReference type="Proteomes" id="UP000070544">
    <property type="component" value="Unassembled WGS sequence"/>
</dbReference>
<dbReference type="OrthoDB" id="5599269at2759"/>
<dbReference type="GO" id="GO:0070941">
    <property type="term" value="P:eisosome assembly"/>
    <property type="evidence" value="ECO:0007669"/>
    <property type="project" value="TreeGrafter"/>
</dbReference>
<evidence type="ECO:0008006" key="5">
    <source>
        <dbReference type="Google" id="ProtNLM"/>
    </source>
</evidence>
<feature type="region of interest" description="Disordered" evidence="2">
    <location>
        <begin position="184"/>
        <end position="207"/>
    </location>
</feature>
<dbReference type="GO" id="GO:0005886">
    <property type="term" value="C:plasma membrane"/>
    <property type="evidence" value="ECO:0007669"/>
    <property type="project" value="TreeGrafter"/>
</dbReference>
<dbReference type="AlphaFoldDB" id="A0A139AJ35"/>
<feature type="coiled-coil region" evidence="1">
    <location>
        <begin position="100"/>
        <end position="151"/>
    </location>
</feature>
<dbReference type="PANTHER" id="PTHR31962:SF1">
    <property type="entry name" value="SPHINGOLIPID LONG CHAIN BASE-RESPONSIVE PROTEIN PIL1"/>
    <property type="match status" value="1"/>
</dbReference>
<dbReference type="OMA" id="SAKHEEY"/>
<feature type="compositionally biased region" description="Low complexity" evidence="2">
    <location>
        <begin position="294"/>
        <end position="305"/>
    </location>
</feature>
<evidence type="ECO:0000313" key="3">
    <source>
        <dbReference type="EMBL" id="KXS16574.1"/>
    </source>
</evidence>
<dbReference type="EMBL" id="KQ965751">
    <property type="protein sequence ID" value="KXS16574.1"/>
    <property type="molecule type" value="Genomic_DNA"/>
</dbReference>
<dbReference type="InterPro" id="IPR028245">
    <property type="entry name" value="PIL1/LSP1"/>
</dbReference>